<dbReference type="Proteomes" id="UP000216725">
    <property type="component" value="Unassembled WGS sequence"/>
</dbReference>
<name>A0A261F2L1_9BIFI</name>
<keyword evidence="3 6" id="KW-0812">Transmembrane</keyword>
<proteinExistence type="inferred from homology"/>
<dbReference type="EMBL" id="MWWR01000002">
    <property type="protein sequence ID" value="OZG53331.1"/>
    <property type="molecule type" value="Genomic_DNA"/>
</dbReference>
<evidence type="ECO:0000256" key="3">
    <source>
        <dbReference type="ARBA" id="ARBA00022692"/>
    </source>
</evidence>
<evidence type="ECO:0000256" key="1">
    <source>
        <dbReference type="ARBA" id="ARBA00004141"/>
    </source>
</evidence>
<dbReference type="PANTHER" id="PTHR23291:SF50">
    <property type="entry name" value="PROTEIN LIFEGUARD 4"/>
    <property type="match status" value="1"/>
</dbReference>
<gene>
    <name evidence="7" type="ORF">PSRA_0138</name>
</gene>
<feature type="transmembrane region" description="Helical" evidence="6">
    <location>
        <begin position="67"/>
        <end position="85"/>
    </location>
</feature>
<reference evidence="7 8" key="1">
    <citation type="journal article" date="2017" name="BMC Genomics">
        <title>Comparative genomic and phylogenomic analyses of the Bifidobacteriaceae family.</title>
        <authorList>
            <person name="Lugli G.A."/>
            <person name="Milani C."/>
            <person name="Turroni F."/>
            <person name="Duranti S."/>
            <person name="Mancabelli L."/>
            <person name="Mangifesta M."/>
            <person name="Ferrario C."/>
            <person name="Modesto M."/>
            <person name="Mattarelli P."/>
            <person name="Jiri K."/>
            <person name="van Sinderen D."/>
            <person name="Ventura M."/>
        </authorList>
    </citation>
    <scope>NUCLEOTIDE SEQUENCE [LARGE SCALE GENOMIC DNA]</scope>
    <source>
        <strain evidence="7 8">DSM 24742</strain>
    </source>
</reference>
<evidence type="ECO:0000256" key="4">
    <source>
        <dbReference type="ARBA" id="ARBA00022989"/>
    </source>
</evidence>
<dbReference type="CDD" id="cd10432">
    <property type="entry name" value="BI-1-like_bacterial"/>
    <property type="match status" value="1"/>
</dbReference>
<feature type="transmembrane region" description="Helical" evidence="6">
    <location>
        <begin position="97"/>
        <end position="119"/>
    </location>
</feature>
<evidence type="ECO:0000313" key="7">
    <source>
        <dbReference type="EMBL" id="OZG53331.1"/>
    </source>
</evidence>
<comment type="similarity">
    <text evidence="2 6">Belongs to the BI1 family.</text>
</comment>
<dbReference type="RefSeq" id="WP_158216274.1">
    <property type="nucleotide sequence ID" value="NZ_MWWR01000002.1"/>
</dbReference>
<evidence type="ECO:0000313" key="8">
    <source>
        <dbReference type="Proteomes" id="UP000216725"/>
    </source>
</evidence>
<evidence type="ECO:0000256" key="5">
    <source>
        <dbReference type="ARBA" id="ARBA00023136"/>
    </source>
</evidence>
<feature type="transmembrane region" description="Helical" evidence="6">
    <location>
        <begin position="156"/>
        <end position="174"/>
    </location>
</feature>
<keyword evidence="4 6" id="KW-1133">Transmembrane helix</keyword>
<comment type="subcellular location">
    <subcellularLocation>
        <location evidence="1">Membrane</location>
        <topology evidence="1">Multi-pass membrane protein</topology>
    </subcellularLocation>
</comment>
<feature type="transmembrane region" description="Helical" evidence="6">
    <location>
        <begin position="249"/>
        <end position="270"/>
    </location>
</feature>
<comment type="caution">
    <text evidence="7">The sequence shown here is derived from an EMBL/GenBank/DDBJ whole genome shotgun (WGS) entry which is preliminary data.</text>
</comment>
<evidence type="ECO:0000256" key="6">
    <source>
        <dbReference type="RuleBase" id="RU004379"/>
    </source>
</evidence>
<accession>A0A261F2L1</accession>
<dbReference type="PANTHER" id="PTHR23291">
    <property type="entry name" value="BAX INHIBITOR-RELATED"/>
    <property type="match status" value="1"/>
</dbReference>
<dbReference type="GO" id="GO:0005886">
    <property type="term" value="C:plasma membrane"/>
    <property type="evidence" value="ECO:0007669"/>
    <property type="project" value="TreeGrafter"/>
</dbReference>
<dbReference type="AlphaFoldDB" id="A0A261F2L1"/>
<dbReference type="InterPro" id="IPR006214">
    <property type="entry name" value="Bax_inhibitor_1-related"/>
</dbReference>
<feature type="transmembrane region" description="Helical" evidence="6">
    <location>
        <begin position="186"/>
        <end position="204"/>
    </location>
</feature>
<keyword evidence="5 6" id="KW-0472">Membrane</keyword>
<sequence>MADNYPYQANDPATGFAASPAQTPAYAAQYAQQPYAGTASGAQMANAQMANPTAVFVAQNNAITRTYLEMTIALVITALTSWATYASGIVTSMSTDTLGVTMIVLAIVEIALAFIIPRVAEKLNAGVARALFYGFAVLNGLTLFSIFYYYDITSIALVFLITAGFFFALTMLALTTRKSMLGLGPILLTALIVLIIAEIVLMFVVPSDGVTKLIAAIGIVIFAGFTAYDTQAMRAVFAHCGSDTKSIESYSVLFALSLYLDFINLFLYLLRLFGSNK</sequence>
<feature type="transmembrane region" description="Helical" evidence="6">
    <location>
        <begin position="210"/>
        <end position="228"/>
    </location>
</feature>
<keyword evidence="8" id="KW-1185">Reference proteome</keyword>
<feature type="transmembrane region" description="Helical" evidence="6">
    <location>
        <begin position="131"/>
        <end position="150"/>
    </location>
</feature>
<dbReference type="OrthoDB" id="9793828at2"/>
<organism evidence="7 8">
    <name type="scientific">Pseudoscardovia radai</name>
    <dbReference type="NCBI Taxonomy" id="987066"/>
    <lineage>
        <taxon>Bacteria</taxon>
        <taxon>Bacillati</taxon>
        <taxon>Actinomycetota</taxon>
        <taxon>Actinomycetes</taxon>
        <taxon>Bifidobacteriales</taxon>
        <taxon>Bifidobacteriaceae</taxon>
        <taxon>Pseudoscardovia</taxon>
    </lineage>
</organism>
<protein>
    <submittedName>
        <fullName evidence="7">Inhibitor of apoptosis-promoting Bax1</fullName>
    </submittedName>
</protein>
<evidence type="ECO:0000256" key="2">
    <source>
        <dbReference type="ARBA" id="ARBA00010350"/>
    </source>
</evidence>
<dbReference type="Pfam" id="PF01027">
    <property type="entry name" value="Bax1-I"/>
    <property type="match status" value="1"/>
</dbReference>